<dbReference type="EMBL" id="JAUIZM010000011">
    <property type="protein sequence ID" value="KAK1357685.1"/>
    <property type="molecule type" value="Genomic_DNA"/>
</dbReference>
<reference evidence="1" key="1">
    <citation type="submission" date="2023-02" db="EMBL/GenBank/DDBJ databases">
        <title>Genome of toxic invasive species Heracleum sosnowskyi carries increased number of genes despite the absence of recent whole-genome duplications.</title>
        <authorList>
            <person name="Schelkunov M."/>
            <person name="Shtratnikova V."/>
            <person name="Makarenko M."/>
            <person name="Klepikova A."/>
            <person name="Omelchenko D."/>
            <person name="Novikova G."/>
            <person name="Obukhova E."/>
            <person name="Bogdanov V."/>
            <person name="Penin A."/>
            <person name="Logacheva M."/>
        </authorList>
    </citation>
    <scope>NUCLEOTIDE SEQUENCE</scope>
    <source>
        <strain evidence="1">Hsosn_3</strain>
        <tissue evidence="1">Leaf</tissue>
    </source>
</reference>
<evidence type="ECO:0000313" key="1">
    <source>
        <dbReference type="EMBL" id="KAK1357685.1"/>
    </source>
</evidence>
<sequence length="139" mass="15549">MATTEELPYELLYQIILLLVHSTIGVADFARILSVCKKNLSCSVFAQEDNTGELLSAVSLVDGRSGYKIVLDVLEKVGLFDMQKSKPWWLRFWNSERYKGGVLDAKVSSFGGIQVCIMLKCGRYLKNLCLHEGQGAQKN</sequence>
<dbReference type="Proteomes" id="UP001237642">
    <property type="component" value="Unassembled WGS sequence"/>
</dbReference>
<protein>
    <submittedName>
        <fullName evidence="1">Uncharacterized protein</fullName>
    </submittedName>
</protein>
<keyword evidence="2" id="KW-1185">Reference proteome</keyword>
<reference evidence="1" key="2">
    <citation type="submission" date="2023-05" db="EMBL/GenBank/DDBJ databases">
        <authorList>
            <person name="Schelkunov M.I."/>
        </authorList>
    </citation>
    <scope>NUCLEOTIDE SEQUENCE</scope>
    <source>
        <strain evidence="1">Hsosn_3</strain>
        <tissue evidence="1">Leaf</tissue>
    </source>
</reference>
<proteinExistence type="predicted"/>
<accession>A0AAD8H141</accession>
<gene>
    <name evidence="1" type="ORF">POM88_050941</name>
</gene>
<dbReference type="AlphaFoldDB" id="A0AAD8H141"/>
<comment type="caution">
    <text evidence="1">The sequence shown here is derived from an EMBL/GenBank/DDBJ whole genome shotgun (WGS) entry which is preliminary data.</text>
</comment>
<organism evidence="1 2">
    <name type="scientific">Heracleum sosnowskyi</name>
    <dbReference type="NCBI Taxonomy" id="360622"/>
    <lineage>
        <taxon>Eukaryota</taxon>
        <taxon>Viridiplantae</taxon>
        <taxon>Streptophyta</taxon>
        <taxon>Embryophyta</taxon>
        <taxon>Tracheophyta</taxon>
        <taxon>Spermatophyta</taxon>
        <taxon>Magnoliopsida</taxon>
        <taxon>eudicotyledons</taxon>
        <taxon>Gunneridae</taxon>
        <taxon>Pentapetalae</taxon>
        <taxon>asterids</taxon>
        <taxon>campanulids</taxon>
        <taxon>Apiales</taxon>
        <taxon>Apiaceae</taxon>
        <taxon>Apioideae</taxon>
        <taxon>apioid superclade</taxon>
        <taxon>Tordylieae</taxon>
        <taxon>Tordyliinae</taxon>
        <taxon>Heracleum</taxon>
    </lineage>
</organism>
<evidence type="ECO:0000313" key="2">
    <source>
        <dbReference type="Proteomes" id="UP001237642"/>
    </source>
</evidence>
<name>A0AAD8H141_9APIA</name>